<sequence>MKLTKIALALLTTFSLVSCGSSDKEREAKKAEKPVTEPPALIEQKEPQLPKPTLYQNGDGKRSLSYVPEEYKNAVANLKYGYFKVGSLTNNGTNKVTRIDIDGKNLTELTDNIYLVDENIKLGLANYKAVYYKEDGSVHRRYTKRIYNLPYSTSWISNIPSAWSGDEDYFSEGIFGMNPSSDSIEKLSKEGKIFTYKGVAFTLDQTGKFNYTVDFGEKIGQGEITGLAFDSANTADTIKLQQASLDHIRFHNFEKGLPDKNDEFKDPNKMIGFKGKTDLASNNIYLLALKGPNAEEITGTILKSGAEYQFYSPTQDMNNSRGSSGKVSLIGCRDSELCQ</sequence>
<evidence type="ECO:0000313" key="3">
    <source>
        <dbReference type="EMBL" id="MBV6532039.1"/>
    </source>
</evidence>
<evidence type="ECO:0000259" key="2">
    <source>
        <dbReference type="Pfam" id="PF08794"/>
    </source>
</evidence>
<feature type="domain" description="Factor H binding protein-like C-terminal" evidence="2">
    <location>
        <begin position="186"/>
        <end position="301"/>
    </location>
</feature>
<dbReference type="EMBL" id="JABUMC010000004">
    <property type="protein sequence ID" value="MBV6546327.1"/>
    <property type="molecule type" value="Genomic_DNA"/>
</dbReference>
<keyword evidence="6" id="KW-1185">Reference proteome</keyword>
<dbReference type="EMBL" id="JABULY010000004">
    <property type="protein sequence ID" value="MBV6532039.1"/>
    <property type="molecule type" value="Genomic_DNA"/>
</dbReference>
<dbReference type="OrthoDB" id="5688196at2"/>
<organism evidence="4 5">
    <name type="scientific">Ursidibacter maritimus</name>
    <dbReference type="NCBI Taxonomy" id="1331689"/>
    <lineage>
        <taxon>Bacteria</taxon>
        <taxon>Pseudomonadati</taxon>
        <taxon>Pseudomonadota</taxon>
        <taxon>Gammaproteobacteria</taxon>
        <taxon>Pasteurellales</taxon>
        <taxon>Pasteurellaceae</taxon>
        <taxon>Ursidibacter</taxon>
    </lineage>
</organism>
<evidence type="ECO:0000313" key="5">
    <source>
        <dbReference type="Proteomes" id="UP000732858"/>
    </source>
</evidence>
<evidence type="ECO:0000256" key="1">
    <source>
        <dbReference type="SAM" id="MobiDB-lite"/>
    </source>
</evidence>
<gene>
    <name evidence="3" type="ORF">HT657_07825</name>
    <name evidence="4" type="ORF">HT672_03305</name>
</gene>
<dbReference type="Gene3D" id="2.40.160.90">
    <property type="match status" value="1"/>
</dbReference>
<dbReference type="Pfam" id="PF08794">
    <property type="entry name" value="FHBP_C"/>
    <property type="match status" value="1"/>
</dbReference>
<feature type="compositionally biased region" description="Basic and acidic residues" evidence="1">
    <location>
        <begin position="23"/>
        <end position="35"/>
    </location>
</feature>
<dbReference type="GeneID" id="65549494"/>
<dbReference type="Proteomes" id="UP000732858">
    <property type="component" value="Unassembled WGS sequence"/>
</dbReference>
<dbReference type="InterPro" id="IPR014902">
    <property type="entry name" value="FHBP-like_C"/>
</dbReference>
<dbReference type="PROSITE" id="PS51257">
    <property type="entry name" value="PROKAR_LIPOPROTEIN"/>
    <property type="match status" value="1"/>
</dbReference>
<dbReference type="SUPFAM" id="SSF56925">
    <property type="entry name" value="OMPA-like"/>
    <property type="match status" value="1"/>
</dbReference>
<dbReference type="InterPro" id="IPR011250">
    <property type="entry name" value="OMP/PagP_B-barrel"/>
</dbReference>
<accession>A0A949WNW0</accession>
<evidence type="ECO:0000313" key="6">
    <source>
        <dbReference type="Proteomes" id="UP001196379"/>
    </source>
</evidence>
<comment type="caution">
    <text evidence="4">The sequence shown here is derived from an EMBL/GenBank/DDBJ whole genome shotgun (WGS) entry which is preliminary data.</text>
</comment>
<proteinExistence type="predicted"/>
<dbReference type="Proteomes" id="UP001196379">
    <property type="component" value="Unassembled WGS sequence"/>
</dbReference>
<evidence type="ECO:0000313" key="4">
    <source>
        <dbReference type="EMBL" id="MBV6546327.1"/>
    </source>
</evidence>
<feature type="region of interest" description="Disordered" evidence="1">
    <location>
        <begin position="23"/>
        <end position="57"/>
    </location>
</feature>
<protein>
    <recommendedName>
        <fullName evidence="2">Factor H binding protein-like C-terminal domain-containing protein</fullName>
    </recommendedName>
</protein>
<name>A0A949WNW0_9PAST</name>
<dbReference type="AlphaFoldDB" id="A0A949WNW0"/>
<reference evidence="4 6" key="1">
    <citation type="journal article" date="2021" name="Mol. Ecol.">
        <title>Polar bear-adapted Ursidibacter maritimus are remarkably conserved after generations in captivity.</title>
        <authorList>
            <person name="Espinosa-Gongora C."/>
            <person name="Hansen M.J."/>
            <person name="Bertelsen M.F."/>
            <person name="Bojesen A.M."/>
        </authorList>
    </citation>
    <scope>NUCLEOTIDE SEQUENCE</scope>
    <source>
        <strain evidence="4">Pb43105x</strain>
        <strain evidence="3 6">Pb43106</strain>
    </source>
</reference>
<dbReference type="RefSeq" id="WP_157403586.1">
    <property type="nucleotide sequence ID" value="NZ_JABULY010000004.1"/>
</dbReference>